<evidence type="ECO:0000313" key="2">
    <source>
        <dbReference type="EMBL" id="VVC87522.1"/>
    </source>
</evidence>
<gene>
    <name evidence="2" type="ORF">LSINAPIS_LOCUS1108</name>
</gene>
<evidence type="ECO:0000313" key="3">
    <source>
        <dbReference type="Proteomes" id="UP000324832"/>
    </source>
</evidence>
<name>A0A5E4PRB8_9NEOP</name>
<evidence type="ECO:0000256" key="1">
    <source>
        <dbReference type="SAM" id="MobiDB-lite"/>
    </source>
</evidence>
<dbReference type="EMBL" id="FZQP02000127">
    <property type="protein sequence ID" value="VVC87522.1"/>
    <property type="molecule type" value="Genomic_DNA"/>
</dbReference>
<feature type="region of interest" description="Disordered" evidence="1">
    <location>
        <begin position="47"/>
        <end position="76"/>
    </location>
</feature>
<proteinExistence type="predicted"/>
<keyword evidence="3" id="KW-1185">Reference proteome</keyword>
<dbReference type="Proteomes" id="UP000324832">
    <property type="component" value="Unassembled WGS sequence"/>
</dbReference>
<feature type="compositionally biased region" description="Low complexity" evidence="1">
    <location>
        <begin position="47"/>
        <end position="61"/>
    </location>
</feature>
<dbReference type="AlphaFoldDB" id="A0A5E4PRB8"/>
<sequence>MAQWSGAHRAYAVEAYLCNGFSLSEARLLGPVESLERLDLFILSDADSLSTTPDTSSPTLARETSRSGSDQHSDSDIISALGYGRVLLIEYL</sequence>
<accession>A0A5E4PRB8</accession>
<protein>
    <submittedName>
        <fullName evidence="2">Uncharacterized protein</fullName>
    </submittedName>
</protein>
<reference evidence="2 3" key="1">
    <citation type="submission" date="2017-07" db="EMBL/GenBank/DDBJ databases">
        <authorList>
            <person name="Talla V."/>
            <person name="Backstrom N."/>
        </authorList>
    </citation>
    <scope>NUCLEOTIDE SEQUENCE [LARGE SCALE GENOMIC DNA]</scope>
</reference>
<feature type="compositionally biased region" description="Basic and acidic residues" evidence="1">
    <location>
        <begin position="63"/>
        <end position="75"/>
    </location>
</feature>
<organism evidence="2 3">
    <name type="scientific">Leptidea sinapis</name>
    <dbReference type="NCBI Taxonomy" id="189913"/>
    <lineage>
        <taxon>Eukaryota</taxon>
        <taxon>Metazoa</taxon>
        <taxon>Ecdysozoa</taxon>
        <taxon>Arthropoda</taxon>
        <taxon>Hexapoda</taxon>
        <taxon>Insecta</taxon>
        <taxon>Pterygota</taxon>
        <taxon>Neoptera</taxon>
        <taxon>Endopterygota</taxon>
        <taxon>Lepidoptera</taxon>
        <taxon>Glossata</taxon>
        <taxon>Ditrysia</taxon>
        <taxon>Papilionoidea</taxon>
        <taxon>Pieridae</taxon>
        <taxon>Dismorphiinae</taxon>
        <taxon>Leptidea</taxon>
    </lineage>
</organism>